<dbReference type="RefSeq" id="WP_015831428.1">
    <property type="nucleotide sequence ID" value="NC_012968.1"/>
</dbReference>
<dbReference type="GO" id="GO:0015074">
    <property type="term" value="P:DNA integration"/>
    <property type="evidence" value="ECO:0007669"/>
    <property type="project" value="InterPro"/>
</dbReference>
<reference evidence="2 3" key="2">
    <citation type="journal article" date="2011" name="J. Bacteriol.">
        <title>Genomes of three methylotrophs from a single niche uncover genetic and metabolic divergence of Methylophilaceae.</title>
        <authorList>
            <person name="Lapidus A."/>
            <person name="Clum A."/>
            <person name="Labutti K."/>
            <person name="Kaluzhnaya M.G."/>
            <person name="Lim S."/>
            <person name="Beck D.A."/>
            <person name="Glavina Del Rio T."/>
            <person name="Nolan M."/>
            <person name="Mavromatis K."/>
            <person name="Huntemann M."/>
            <person name="Lucas S."/>
            <person name="Lidstrom M.E."/>
            <person name="Ivanova N."/>
            <person name="Chistoserdova L."/>
        </authorList>
    </citation>
    <scope>NUCLEOTIDE SEQUENCE [LARGE SCALE GENOMIC DNA]</scope>
    <source>
        <strain evidence="3">JLW8 / ATCC BAA-1282 / DSM 17540</strain>
    </source>
</reference>
<accession>C6WTZ2</accession>
<dbReference type="InterPro" id="IPR015378">
    <property type="entry name" value="Transposase-like_Mu_C"/>
</dbReference>
<dbReference type="InterPro" id="IPR015126">
    <property type="entry name" value="Mu_I-gamma"/>
</dbReference>
<organism evidence="2 3">
    <name type="scientific">Methylotenera mobilis (strain JLW8 / ATCC BAA-1282 / DSM 17540)</name>
    <dbReference type="NCBI Taxonomy" id="583345"/>
    <lineage>
        <taxon>Bacteria</taxon>
        <taxon>Pseudomonadati</taxon>
        <taxon>Pseudomonadota</taxon>
        <taxon>Betaproteobacteria</taxon>
        <taxon>Nitrosomonadales</taxon>
        <taxon>Methylophilaceae</taxon>
        <taxon>Methylotenera</taxon>
    </lineage>
</organism>
<dbReference type="GO" id="GO:0003676">
    <property type="term" value="F:nucleic acid binding"/>
    <property type="evidence" value="ECO:0007669"/>
    <property type="project" value="InterPro"/>
</dbReference>
<dbReference type="PROSITE" id="PS50994">
    <property type="entry name" value="INTEGRASE"/>
    <property type="match status" value="1"/>
</dbReference>
<dbReference type="InterPro" id="IPR036397">
    <property type="entry name" value="RNaseH_sf"/>
</dbReference>
<dbReference type="STRING" id="583345.Mmol_0481"/>
<evidence type="ECO:0000313" key="3">
    <source>
        <dbReference type="Proteomes" id="UP000002742"/>
    </source>
</evidence>
<dbReference type="EMBL" id="CP001672">
    <property type="protein sequence ID" value="ACT47391.1"/>
    <property type="molecule type" value="Genomic_DNA"/>
</dbReference>
<dbReference type="OrthoDB" id="5439087at2"/>
<dbReference type="Gene3D" id="3.30.420.10">
    <property type="entry name" value="Ribonuclease H-like superfamily/Ribonuclease H"/>
    <property type="match status" value="1"/>
</dbReference>
<proteinExistence type="predicted"/>
<dbReference type="KEGG" id="mmb:Mmol_0481"/>
<evidence type="ECO:0000259" key="1">
    <source>
        <dbReference type="PROSITE" id="PS50994"/>
    </source>
</evidence>
<feature type="domain" description="Integrase catalytic" evidence="1">
    <location>
        <begin position="504"/>
        <end position="696"/>
    </location>
</feature>
<dbReference type="eggNOG" id="COG2801">
    <property type="taxonomic scope" value="Bacteria"/>
</dbReference>
<sequence>MFNQTALEEYYQRQNISYEAQRIINHIRTSDPSRLTASGMYNVACRYPSKKMKCTIQAESHNNELAAVYEWDHDCNTHEFYDQPPKIKLSYQKSEGKKVTILHTPDFFILANDYTGWIECKTEEKLTELSVTQPERYVKDELGNWRCPPGEAYAAQFGLRYSLRSSIVNDWVLLRNLVFLSDYMDADCPAPTESELQIVQGLFKDKPWMNLIDLVRADDKLPADAIYKMIVDGHLYFPIRSNPISELEYAVVYRDEVAADFYKLQACKDAVTEFNLRQPLQIKAGENLTWDGMPWKIDNVGKTSAYLSNAEGHTTQIELEDLQTYIQENKITGLPTNLSDDLQNDVYLKISAAGPKAMQAAIARYEILQNPTARTTVSISTVKYYRKKFQEAEMLYGNGLIGLFPQTAKRGNRDRKIDPMVVSLMETVIDDHYLKPHKPKFMAAYGELTNLCAEQGLVEPSEKTFRAAINKRKAYDVVLAREGKRAAYEHETFYWRLDMDTPRHGERPFDIAHIDHTELDIQLSDRLFGIMYERPWLSIMIDAYSRKVLAFWISFNSPSYHSCMMLIKRCVQQHGRIPRTIVVDGGSEFDSVYMETLLSFLKVTKKSRAKSKARFGSVLERFFGTSNTQLIHNLSGNTQATKTPRTCVPSHDPKKLTAWTLQSFTQCFASWLTQVYENNPHKGLGSSPNQVFAISMRDFGIRSHKHITYNHGFELLCMPTTKNGVAKIHRVQGIHLNYQSYWCKEFTDPALAGKKVPVRYNPDNAAYAYAYINGQWIECISEFVAIFKNRSVKQIELITQNLKAKNMLMSKKQKLTAHTIAAFLREASLSEELQRQIWRDQELLARANLESKPMQDVEQESDIYDMDTTNDQDLQVYEDF</sequence>
<gene>
    <name evidence="2" type="ordered locus">Mmol_0481</name>
</gene>
<dbReference type="Gene3D" id="1.10.10.60">
    <property type="entry name" value="Homeodomain-like"/>
    <property type="match status" value="1"/>
</dbReference>
<evidence type="ECO:0000313" key="2">
    <source>
        <dbReference type="EMBL" id="ACT47391.1"/>
    </source>
</evidence>
<dbReference type="InterPro" id="IPR001584">
    <property type="entry name" value="Integrase_cat-core"/>
</dbReference>
<dbReference type="InterPro" id="IPR012337">
    <property type="entry name" value="RNaseH-like_sf"/>
</dbReference>
<dbReference type="Proteomes" id="UP000002742">
    <property type="component" value="Chromosome"/>
</dbReference>
<name>C6WTZ2_METML</name>
<dbReference type="HOGENOM" id="CLU_011734_0_0_4"/>
<protein>
    <submittedName>
        <fullName evidence="2">Integrase catalytic region</fullName>
    </submittedName>
</protein>
<dbReference type="AlphaFoldDB" id="C6WTZ2"/>
<dbReference type="Pfam" id="PF09039">
    <property type="entry name" value="HTH_Tnp_Mu_2"/>
    <property type="match status" value="1"/>
</dbReference>
<reference evidence="3" key="1">
    <citation type="submission" date="2009-07" db="EMBL/GenBank/DDBJ databases">
        <title>Complete sequence of Methylotenera mobilis JLW8.</title>
        <authorList>
            <consortium name="US DOE Joint Genome Institute"/>
            <person name="Lucas S."/>
            <person name="Copeland A."/>
            <person name="Lapidus A."/>
            <person name="Glavina del Rio T."/>
            <person name="Tice H."/>
            <person name="Bruce D."/>
            <person name="Goodwin L."/>
            <person name="Pitluck S."/>
            <person name="LaButti K.M."/>
            <person name="Clum A."/>
            <person name="Larimer F."/>
            <person name="Land M."/>
            <person name="Hauser L."/>
            <person name="Kyrpides N."/>
            <person name="Mikhailova N."/>
            <person name="Kayluzhnaya M."/>
            <person name="Chistoserdova L."/>
        </authorList>
    </citation>
    <scope>NUCLEOTIDE SEQUENCE [LARGE SCALE GENOMIC DNA]</scope>
    <source>
        <strain evidence="3">JLW8 / ATCC BAA-1282 / DSM 17540</strain>
    </source>
</reference>
<dbReference type="SUPFAM" id="SSF53098">
    <property type="entry name" value="Ribonuclease H-like"/>
    <property type="match status" value="1"/>
</dbReference>
<dbReference type="Pfam" id="PF09299">
    <property type="entry name" value="Mu-transpos_C"/>
    <property type="match status" value="1"/>
</dbReference>
<keyword evidence="3" id="KW-1185">Reference proteome</keyword>